<name>A0A387FKP9_9HYPH</name>
<protein>
    <submittedName>
        <fullName evidence="1">DUF707 domain-containing protein</fullName>
    </submittedName>
</protein>
<evidence type="ECO:0000313" key="2">
    <source>
        <dbReference type="Proteomes" id="UP000282195"/>
    </source>
</evidence>
<sequence length="379" mass="42091">MTSFAASNLQTLTRAERVAIAEQWSEAPLLDAETLSGTFWQLSDLNGRQLAPFLVLAPEGLIGNVFHGSLDHWYVANGNLCILDSQGVPTIVFTAARVVNSAVVALAGHAILAGVEAVYILTLVDHPPHPVSPTPSHMERRARFIKQPPAEARRANLVVVRANGSSLHPRWFDGLDDKTRTWDLCVSWYGSEIPDASVSPEYLTHAPNQRKFKPIFDLFYDDSPLWNYDRIWLPDDDLLCSGSDLNRMFHLSRKYGLDLAQPSLRQEAGCHINHPITAQRQGGDVRFEPFVEIMCPLFSRRALRICIASIKDAVSGYGLDHLWPSFLGRPATRMGIIDAVGIVHTRPIGASYDVRSAIAEQAGLWQSYGFQYRPIPGVN</sequence>
<dbReference type="OrthoDB" id="7810870at2"/>
<dbReference type="InterPro" id="IPR007877">
    <property type="entry name" value="DUF707"/>
</dbReference>
<accession>A0A387FKP9</accession>
<gene>
    <name evidence="1" type="ORF">CCGE525_12115</name>
</gene>
<keyword evidence="2" id="KW-1185">Reference proteome</keyword>
<dbReference type="RefSeq" id="WP_120704476.1">
    <property type="nucleotide sequence ID" value="NZ_CP032694.1"/>
</dbReference>
<dbReference type="Pfam" id="PF05212">
    <property type="entry name" value="DUF707"/>
    <property type="match status" value="1"/>
</dbReference>
<dbReference type="AlphaFoldDB" id="A0A387FKP9"/>
<organism evidence="1 2">
    <name type="scientific">Rhizobium jaguaris</name>
    <dbReference type="NCBI Taxonomy" id="1312183"/>
    <lineage>
        <taxon>Bacteria</taxon>
        <taxon>Pseudomonadati</taxon>
        <taxon>Pseudomonadota</taxon>
        <taxon>Alphaproteobacteria</taxon>
        <taxon>Hyphomicrobiales</taxon>
        <taxon>Rhizobiaceae</taxon>
        <taxon>Rhizobium/Agrobacterium group</taxon>
        <taxon>Rhizobium</taxon>
    </lineage>
</organism>
<dbReference type="EMBL" id="CP032694">
    <property type="protein sequence ID" value="AYG59458.1"/>
    <property type="molecule type" value="Genomic_DNA"/>
</dbReference>
<proteinExistence type="predicted"/>
<dbReference type="KEGG" id="rjg:CCGE525_12115"/>
<reference evidence="1 2" key="1">
    <citation type="submission" date="2018-10" db="EMBL/GenBank/DDBJ databases">
        <title>Rhizobium etli, R. leguminosarum and a new Rhizobium genospecies from Phaseolus dumosus.</title>
        <authorList>
            <person name="Ramirez-Puebla S.T."/>
            <person name="Rogel-Hernandez M.A."/>
            <person name="Guerrero G."/>
            <person name="Ormeno-Orrillo E."/>
            <person name="Martinez-Romero J.C."/>
            <person name="Negrete-Yankelevich S."/>
            <person name="Martinez-Romero E."/>
        </authorList>
    </citation>
    <scope>NUCLEOTIDE SEQUENCE [LARGE SCALE GENOMIC DNA]</scope>
    <source>
        <strain evidence="1 2">CCGE525</strain>
    </source>
</reference>
<evidence type="ECO:0000313" key="1">
    <source>
        <dbReference type="EMBL" id="AYG59458.1"/>
    </source>
</evidence>
<dbReference type="Proteomes" id="UP000282195">
    <property type="component" value="Chromosome"/>
</dbReference>